<sequence length="65" mass="7621">MRPPEFDTVASGRLRLEIARDGYDKRDTWTDTKRARLEQRLRQVIRDVEASATADEQARLAYQRA</sequence>
<accession>A0ABY5VXN3</accession>
<evidence type="ECO:0000313" key="2">
    <source>
        <dbReference type="Proteomes" id="UP001059617"/>
    </source>
</evidence>
<reference evidence="1" key="2">
    <citation type="submission" date="2022-09" db="EMBL/GenBank/DDBJ databases">
        <title>Biosynthetic gene clusters of Dactylosporangioum fulvum.</title>
        <authorList>
            <person name="Caradec T."/>
        </authorList>
    </citation>
    <scope>NUCLEOTIDE SEQUENCE</scope>
    <source>
        <strain evidence="1">NRRL B-16292</strain>
    </source>
</reference>
<dbReference type="RefSeq" id="WP_259858308.1">
    <property type="nucleotide sequence ID" value="NZ_BAAAST010000135.1"/>
</dbReference>
<reference evidence="1" key="1">
    <citation type="submission" date="2021-04" db="EMBL/GenBank/DDBJ databases">
        <authorList>
            <person name="Hartkoorn R.C."/>
            <person name="Beaudoing E."/>
            <person name="Hot D."/>
        </authorList>
    </citation>
    <scope>NUCLEOTIDE SEQUENCE</scope>
    <source>
        <strain evidence="1">NRRL B-16292</strain>
    </source>
</reference>
<protein>
    <submittedName>
        <fullName evidence="1">Uncharacterized protein</fullName>
    </submittedName>
</protein>
<organism evidence="1 2">
    <name type="scientific">Dactylosporangium fulvum</name>
    <dbReference type="NCBI Taxonomy" id="53359"/>
    <lineage>
        <taxon>Bacteria</taxon>
        <taxon>Bacillati</taxon>
        <taxon>Actinomycetota</taxon>
        <taxon>Actinomycetes</taxon>
        <taxon>Micromonosporales</taxon>
        <taxon>Micromonosporaceae</taxon>
        <taxon>Dactylosporangium</taxon>
    </lineage>
</organism>
<keyword evidence="2" id="KW-1185">Reference proteome</keyword>
<proteinExistence type="predicted"/>
<name>A0ABY5VXN3_9ACTN</name>
<evidence type="ECO:0000313" key="1">
    <source>
        <dbReference type="EMBL" id="UWP80546.1"/>
    </source>
</evidence>
<dbReference type="Proteomes" id="UP001059617">
    <property type="component" value="Chromosome"/>
</dbReference>
<gene>
    <name evidence="1" type="ORF">Dfulv_36070</name>
</gene>
<dbReference type="EMBL" id="CP073720">
    <property type="protein sequence ID" value="UWP80546.1"/>
    <property type="molecule type" value="Genomic_DNA"/>
</dbReference>